<feature type="domain" description="AB hydrolase-1" evidence="2">
    <location>
        <begin position="32"/>
        <end position="284"/>
    </location>
</feature>
<dbReference type="OrthoDB" id="7958481at2"/>
<accession>A0A562IR17</accession>
<comment type="caution">
    <text evidence="3">The sequence shown here is derived from an EMBL/GenBank/DDBJ whole genome shotgun (WGS) entry which is preliminary data.</text>
</comment>
<proteinExistence type="predicted"/>
<sequence length="301" mass="31573">MPAQETRPTDVRSPDGTRLSVTTRGTAHTPLVVLVHGMGMSTSSWGEVPERLAGSCRVVTYGLRGHGDSDPARDGSYGLDAHAADLAAVLAAVRTDGEPVTALAHSFGGAIVLRYVARDGDDALSGIVFAGSGASAVTVPGVPAARGAGLLARVLRGCWLGVAGAAFVLARRLRRWPRLTDRLTRWYAVAPGAPEHQVALVRRDFLATRPRAMVRTVLASLGNDGQQPAPEVSAPVTVVHGSHDREVSRADAERLVERTPRAELVEVPDGSHMLPLTHPDVVVGAVLALVRRTAGPHPADA</sequence>
<dbReference type="GO" id="GO:0003824">
    <property type="term" value="F:catalytic activity"/>
    <property type="evidence" value="ECO:0007669"/>
    <property type="project" value="UniProtKB-ARBA"/>
</dbReference>
<organism evidence="3 4">
    <name type="scientific">Modestobacter roseus</name>
    <dbReference type="NCBI Taxonomy" id="1181884"/>
    <lineage>
        <taxon>Bacteria</taxon>
        <taxon>Bacillati</taxon>
        <taxon>Actinomycetota</taxon>
        <taxon>Actinomycetes</taxon>
        <taxon>Geodermatophilales</taxon>
        <taxon>Geodermatophilaceae</taxon>
        <taxon>Modestobacter</taxon>
    </lineage>
</organism>
<dbReference type="Gene3D" id="3.40.50.1820">
    <property type="entry name" value="alpha/beta hydrolase"/>
    <property type="match status" value="1"/>
</dbReference>
<reference evidence="3 4" key="1">
    <citation type="submission" date="2019-07" db="EMBL/GenBank/DDBJ databases">
        <title>R&amp;d 2014.</title>
        <authorList>
            <person name="Klenk H.-P."/>
        </authorList>
    </citation>
    <scope>NUCLEOTIDE SEQUENCE [LARGE SCALE GENOMIC DNA]</scope>
    <source>
        <strain evidence="3 4">DSM 45764</strain>
    </source>
</reference>
<feature type="region of interest" description="Disordered" evidence="1">
    <location>
        <begin position="1"/>
        <end position="23"/>
    </location>
</feature>
<evidence type="ECO:0000259" key="2">
    <source>
        <dbReference type="Pfam" id="PF12697"/>
    </source>
</evidence>
<dbReference type="PANTHER" id="PTHR43689:SF8">
    <property type="entry name" value="ALPHA_BETA-HYDROLASES SUPERFAMILY PROTEIN"/>
    <property type="match status" value="1"/>
</dbReference>
<protein>
    <submittedName>
        <fullName evidence="3">Pimeloyl-ACP methyl ester carboxylesterase</fullName>
    </submittedName>
</protein>
<dbReference type="RefSeq" id="WP_153358905.1">
    <property type="nucleotide sequence ID" value="NZ_JABGDC010000044.1"/>
</dbReference>
<dbReference type="Proteomes" id="UP000321490">
    <property type="component" value="Unassembled WGS sequence"/>
</dbReference>
<dbReference type="InterPro" id="IPR000073">
    <property type="entry name" value="AB_hydrolase_1"/>
</dbReference>
<gene>
    <name evidence="3" type="ORF">JD78_01779</name>
</gene>
<evidence type="ECO:0000313" key="4">
    <source>
        <dbReference type="Proteomes" id="UP000321490"/>
    </source>
</evidence>
<dbReference type="InterPro" id="IPR029058">
    <property type="entry name" value="AB_hydrolase_fold"/>
</dbReference>
<dbReference type="SUPFAM" id="SSF53474">
    <property type="entry name" value="alpha/beta-Hydrolases"/>
    <property type="match status" value="1"/>
</dbReference>
<dbReference type="Pfam" id="PF12697">
    <property type="entry name" value="Abhydrolase_6"/>
    <property type="match status" value="1"/>
</dbReference>
<name>A0A562IR17_9ACTN</name>
<evidence type="ECO:0000256" key="1">
    <source>
        <dbReference type="SAM" id="MobiDB-lite"/>
    </source>
</evidence>
<dbReference type="EMBL" id="VLKF01000001">
    <property type="protein sequence ID" value="TWH73256.1"/>
    <property type="molecule type" value="Genomic_DNA"/>
</dbReference>
<evidence type="ECO:0000313" key="3">
    <source>
        <dbReference type="EMBL" id="TWH73256.1"/>
    </source>
</evidence>
<dbReference type="PANTHER" id="PTHR43689">
    <property type="entry name" value="HYDROLASE"/>
    <property type="match status" value="1"/>
</dbReference>
<keyword evidence="4" id="KW-1185">Reference proteome</keyword>
<dbReference type="AlphaFoldDB" id="A0A562IR17"/>